<dbReference type="PANTHER" id="PTHR30007:SF1">
    <property type="entry name" value="BLR1914 PROTEIN"/>
    <property type="match status" value="1"/>
</dbReference>
<accession>A0AAU7C9L3</accession>
<dbReference type="EMBL" id="CP155447">
    <property type="protein sequence ID" value="XBH07931.1"/>
    <property type="molecule type" value="Genomic_DNA"/>
</dbReference>
<organism evidence="4">
    <name type="scientific">Singulisphaera sp. Ch08</name>
    <dbReference type="NCBI Taxonomy" id="3120278"/>
    <lineage>
        <taxon>Bacteria</taxon>
        <taxon>Pseudomonadati</taxon>
        <taxon>Planctomycetota</taxon>
        <taxon>Planctomycetia</taxon>
        <taxon>Isosphaerales</taxon>
        <taxon>Isosphaeraceae</taxon>
        <taxon>Singulisphaera</taxon>
    </lineage>
</organism>
<proteinExistence type="predicted"/>
<dbReference type="GO" id="GO:0003677">
    <property type="term" value="F:DNA binding"/>
    <property type="evidence" value="ECO:0007669"/>
    <property type="project" value="InterPro"/>
</dbReference>
<evidence type="ECO:0000259" key="2">
    <source>
        <dbReference type="Pfam" id="PF01609"/>
    </source>
</evidence>
<dbReference type="Pfam" id="PF01609">
    <property type="entry name" value="DDE_Tnp_1"/>
    <property type="match status" value="1"/>
</dbReference>
<dbReference type="InterPro" id="IPR025161">
    <property type="entry name" value="IS402-like_dom"/>
</dbReference>
<dbReference type="EMBL" id="CP155447">
    <property type="protein sequence ID" value="XBH01941.1"/>
    <property type="molecule type" value="Genomic_DNA"/>
</dbReference>
<dbReference type="RefSeq" id="WP_406694685.1">
    <property type="nucleotide sequence ID" value="NZ_CP155447.1"/>
</dbReference>
<dbReference type="GO" id="GO:0006313">
    <property type="term" value="P:DNA transposition"/>
    <property type="evidence" value="ECO:0007669"/>
    <property type="project" value="InterPro"/>
</dbReference>
<dbReference type="PANTHER" id="PTHR30007">
    <property type="entry name" value="PHP DOMAIN PROTEIN"/>
    <property type="match status" value="1"/>
</dbReference>
<dbReference type="Pfam" id="PF13340">
    <property type="entry name" value="DUF4096"/>
    <property type="match status" value="1"/>
</dbReference>
<feature type="domain" description="Insertion element IS402-like" evidence="3">
    <location>
        <begin position="6"/>
        <end position="85"/>
    </location>
</feature>
<feature type="region of interest" description="Disordered" evidence="1">
    <location>
        <begin position="112"/>
        <end position="133"/>
    </location>
</feature>
<gene>
    <name evidence="5" type="ORF">V5E97_18430</name>
    <name evidence="4" type="ORF">V5E97_26875</name>
</gene>
<feature type="domain" description="Transposase IS4-like" evidence="2">
    <location>
        <begin position="103"/>
        <end position="260"/>
    </location>
</feature>
<name>A0AAU7C9L3_9BACT</name>
<protein>
    <submittedName>
        <fullName evidence="4">IS5 family transposase</fullName>
    </submittedName>
</protein>
<dbReference type="InterPro" id="IPR002559">
    <property type="entry name" value="Transposase_11"/>
</dbReference>
<dbReference type="NCBIfam" id="NF033580">
    <property type="entry name" value="transpos_IS5_3"/>
    <property type="match status" value="1"/>
</dbReference>
<evidence type="ECO:0000256" key="1">
    <source>
        <dbReference type="SAM" id="MobiDB-lite"/>
    </source>
</evidence>
<reference evidence="4" key="1">
    <citation type="submission" date="2024-05" db="EMBL/GenBank/DDBJ databases">
        <title>Planctomycetes of the genus Singulisphaera possess chitinolytic capabilities.</title>
        <authorList>
            <person name="Ivanova A."/>
        </authorList>
    </citation>
    <scope>NUCLEOTIDE SEQUENCE</scope>
    <source>
        <strain evidence="4">Ch08T</strain>
    </source>
</reference>
<evidence type="ECO:0000313" key="5">
    <source>
        <dbReference type="EMBL" id="XBH07931.1"/>
    </source>
</evidence>
<dbReference type="GO" id="GO:0004803">
    <property type="term" value="F:transposase activity"/>
    <property type="evidence" value="ECO:0007669"/>
    <property type="project" value="InterPro"/>
</dbReference>
<dbReference type="AlphaFoldDB" id="A0AAU7C9L3"/>
<evidence type="ECO:0000313" key="4">
    <source>
        <dbReference type="EMBL" id="XBH01941.1"/>
    </source>
</evidence>
<evidence type="ECO:0000259" key="3">
    <source>
        <dbReference type="Pfam" id="PF13340"/>
    </source>
</evidence>
<sequence>MAKPLLPDELWERIEPLLPPPKPRRFRFPGRKPIDDRKALTGILFVLKTGIPWEDLPQEMGCGSGMTCWRRLRDWHRAGVWQRLHELLLAELRGANRIDWSRAVVDSASVRALGGGEKTGPNPTDRAKPGSKHHVITDGGGIPLAAILTGANAPDVTQLEALVDAIPSVRGKPGRPRRRPRALYADRAYDSAPHRRRLRSRGILPRIARRNTPHGSGLGRYRWVVERTLSWLHKPRKLRLRTERRSDIHEALMSIACAIICFNVLASSFC</sequence>